<evidence type="ECO:0000313" key="1">
    <source>
        <dbReference type="EMBL" id="SVC96842.1"/>
    </source>
</evidence>
<dbReference type="Gene3D" id="3.30.420.10">
    <property type="entry name" value="Ribonuclease H-like superfamily/Ribonuclease H"/>
    <property type="match status" value="1"/>
</dbReference>
<protein>
    <submittedName>
        <fullName evidence="1">Uncharacterized protein</fullName>
    </submittedName>
</protein>
<gene>
    <name evidence="1" type="ORF">METZ01_LOCUS349696</name>
</gene>
<sequence length="137" mass="15214">VLDSHDPAHVALLDLKKKGVHEIYEWLGNELPVYPPKLNSKIWVEDIHSMYGMSAKSNFSFGRNLGTVLTIAELIIDVTPNTVAPKVWQKYIGVTAKGKAIKKQVAKIAQYLYPQAELHGKRGGLLDGRSDALMIAY</sequence>
<reference evidence="1" key="1">
    <citation type="submission" date="2018-05" db="EMBL/GenBank/DDBJ databases">
        <authorList>
            <person name="Lanie J.A."/>
            <person name="Ng W.-L."/>
            <person name="Kazmierczak K.M."/>
            <person name="Andrzejewski T.M."/>
            <person name="Davidsen T.M."/>
            <person name="Wayne K.J."/>
            <person name="Tettelin H."/>
            <person name="Glass J.I."/>
            <person name="Rusch D."/>
            <person name="Podicherti R."/>
            <person name="Tsui H.-C.T."/>
            <person name="Winkler M.E."/>
        </authorList>
    </citation>
    <scope>NUCLEOTIDE SEQUENCE</scope>
</reference>
<feature type="non-terminal residue" evidence="1">
    <location>
        <position position="137"/>
    </location>
</feature>
<feature type="non-terminal residue" evidence="1">
    <location>
        <position position="1"/>
    </location>
</feature>
<dbReference type="GO" id="GO:0003676">
    <property type="term" value="F:nucleic acid binding"/>
    <property type="evidence" value="ECO:0007669"/>
    <property type="project" value="InterPro"/>
</dbReference>
<organism evidence="1">
    <name type="scientific">marine metagenome</name>
    <dbReference type="NCBI Taxonomy" id="408172"/>
    <lineage>
        <taxon>unclassified sequences</taxon>
        <taxon>metagenomes</taxon>
        <taxon>ecological metagenomes</taxon>
    </lineage>
</organism>
<dbReference type="AlphaFoldDB" id="A0A382RHY9"/>
<name>A0A382RHY9_9ZZZZ</name>
<dbReference type="EMBL" id="UINC01121576">
    <property type="protein sequence ID" value="SVC96842.1"/>
    <property type="molecule type" value="Genomic_DNA"/>
</dbReference>
<dbReference type="InterPro" id="IPR036397">
    <property type="entry name" value="RNaseH_sf"/>
</dbReference>
<accession>A0A382RHY9</accession>
<proteinExistence type="predicted"/>